<keyword evidence="2" id="KW-0597">Phosphoprotein</keyword>
<reference evidence="7 8" key="1">
    <citation type="journal article" date="2019" name="Nat. Microbiol.">
        <title>Mediterranean grassland soil C-N compound turnover is dependent on rainfall and depth, and is mediated by genomically divergent microorganisms.</title>
        <authorList>
            <person name="Diamond S."/>
            <person name="Andeer P.F."/>
            <person name="Li Z."/>
            <person name="Crits-Christoph A."/>
            <person name="Burstein D."/>
            <person name="Anantharaman K."/>
            <person name="Lane K.R."/>
            <person name="Thomas B.C."/>
            <person name="Pan C."/>
            <person name="Northen T.R."/>
            <person name="Banfield J.F."/>
        </authorList>
    </citation>
    <scope>NUCLEOTIDE SEQUENCE [LARGE SCALE GENOMIC DNA]</scope>
    <source>
        <strain evidence="7">WS_3</strain>
    </source>
</reference>
<dbReference type="InterPro" id="IPR039420">
    <property type="entry name" value="WalR-like"/>
</dbReference>
<feature type="modified residue" description="4-aspartylphosphate" evidence="2">
    <location>
        <position position="98"/>
    </location>
</feature>
<proteinExistence type="predicted"/>
<dbReference type="AlphaFoldDB" id="A0A538S6V1"/>
<dbReference type="Pfam" id="PF04397">
    <property type="entry name" value="LytTR"/>
    <property type="match status" value="1"/>
</dbReference>
<protein>
    <submittedName>
        <fullName evidence="7">Response regulator transcription factor</fullName>
    </submittedName>
</protein>
<accession>A0A538S6V1</accession>
<keyword evidence="1" id="KW-0238">DNA-binding</keyword>
<dbReference type="Gene3D" id="2.40.50.1020">
    <property type="entry name" value="LytTr DNA-binding domain"/>
    <property type="match status" value="1"/>
</dbReference>
<dbReference type="GO" id="GO:0005829">
    <property type="term" value="C:cytosol"/>
    <property type="evidence" value="ECO:0007669"/>
    <property type="project" value="TreeGrafter"/>
</dbReference>
<feature type="domain" description="Response regulatory" evidence="5">
    <location>
        <begin position="47"/>
        <end position="160"/>
    </location>
</feature>
<dbReference type="SMART" id="SM00850">
    <property type="entry name" value="LytTR"/>
    <property type="match status" value="1"/>
</dbReference>
<gene>
    <name evidence="7" type="ORF">E6K73_14170</name>
</gene>
<evidence type="ECO:0000256" key="4">
    <source>
        <dbReference type="SAM" id="MobiDB-lite"/>
    </source>
</evidence>
<evidence type="ECO:0000313" key="7">
    <source>
        <dbReference type="EMBL" id="TMQ47090.1"/>
    </source>
</evidence>
<dbReference type="InterPro" id="IPR007492">
    <property type="entry name" value="LytTR_DNA-bd_dom"/>
</dbReference>
<dbReference type="InterPro" id="IPR011006">
    <property type="entry name" value="CheY-like_superfamily"/>
</dbReference>
<name>A0A538S6V1_UNCEI</name>
<evidence type="ECO:0000259" key="6">
    <source>
        <dbReference type="PROSITE" id="PS50930"/>
    </source>
</evidence>
<dbReference type="InterPro" id="IPR001789">
    <property type="entry name" value="Sig_transdc_resp-reg_receiver"/>
</dbReference>
<dbReference type="PROSITE" id="PS50930">
    <property type="entry name" value="HTH_LYTTR"/>
    <property type="match status" value="1"/>
</dbReference>
<dbReference type="SMART" id="SM00448">
    <property type="entry name" value="REC"/>
    <property type="match status" value="1"/>
</dbReference>
<dbReference type="PANTHER" id="PTHR48111:SF69">
    <property type="entry name" value="RESPONSE REGULATOR RECEIVER"/>
    <property type="match status" value="1"/>
</dbReference>
<organism evidence="7 8">
    <name type="scientific">Eiseniibacteriota bacterium</name>
    <dbReference type="NCBI Taxonomy" id="2212470"/>
    <lineage>
        <taxon>Bacteria</taxon>
        <taxon>Candidatus Eiseniibacteriota</taxon>
    </lineage>
</organism>
<dbReference type="EMBL" id="VBOT01000203">
    <property type="protein sequence ID" value="TMQ47090.1"/>
    <property type="molecule type" value="Genomic_DNA"/>
</dbReference>
<keyword evidence="3" id="KW-0175">Coiled coil</keyword>
<dbReference type="PROSITE" id="PS50110">
    <property type="entry name" value="RESPONSE_REGULATORY"/>
    <property type="match status" value="1"/>
</dbReference>
<feature type="region of interest" description="Disordered" evidence="4">
    <location>
        <begin position="1"/>
        <end position="34"/>
    </location>
</feature>
<dbReference type="GO" id="GO:0032993">
    <property type="term" value="C:protein-DNA complex"/>
    <property type="evidence" value="ECO:0007669"/>
    <property type="project" value="TreeGrafter"/>
</dbReference>
<dbReference type="GO" id="GO:0000976">
    <property type="term" value="F:transcription cis-regulatory region binding"/>
    <property type="evidence" value="ECO:0007669"/>
    <property type="project" value="TreeGrafter"/>
</dbReference>
<feature type="coiled-coil region" evidence="3">
    <location>
        <begin position="149"/>
        <end position="176"/>
    </location>
</feature>
<dbReference type="Proteomes" id="UP000320184">
    <property type="component" value="Unassembled WGS sequence"/>
</dbReference>
<dbReference type="Pfam" id="PF00072">
    <property type="entry name" value="Response_reg"/>
    <property type="match status" value="1"/>
</dbReference>
<evidence type="ECO:0000256" key="3">
    <source>
        <dbReference type="SAM" id="Coils"/>
    </source>
</evidence>
<dbReference type="PANTHER" id="PTHR48111">
    <property type="entry name" value="REGULATOR OF RPOS"/>
    <property type="match status" value="1"/>
</dbReference>
<evidence type="ECO:0000256" key="2">
    <source>
        <dbReference type="PROSITE-ProRule" id="PRU00169"/>
    </source>
</evidence>
<feature type="compositionally biased region" description="Basic and acidic residues" evidence="4">
    <location>
        <begin position="9"/>
        <end position="26"/>
    </location>
</feature>
<dbReference type="GO" id="GO:0000156">
    <property type="term" value="F:phosphorelay response regulator activity"/>
    <property type="evidence" value="ECO:0007669"/>
    <property type="project" value="TreeGrafter"/>
</dbReference>
<evidence type="ECO:0000256" key="1">
    <source>
        <dbReference type="ARBA" id="ARBA00023125"/>
    </source>
</evidence>
<evidence type="ECO:0000313" key="8">
    <source>
        <dbReference type="Proteomes" id="UP000320184"/>
    </source>
</evidence>
<feature type="domain" description="HTH LytTR-type" evidence="6">
    <location>
        <begin position="195"/>
        <end position="300"/>
    </location>
</feature>
<dbReference type="Gene3D" id="3.40.50.2300">
    <property type="match status" value="1"/>
</dbReference>
<comment type="caution">
    <text evidence="7">The sequence shown here is derived from an EMBL/GenBank/DDBJ whole genome shotgun (WGS) entry which is preliminary data.</text>
</comment>
<evidence type="ECO:0000259" key="5">
    <source>
        <dbReference type="PROSITE" id="PS50110"/>
    </source>
</evidence>
<dbReference type="GO" id="GO:0006355">
    <property type="term" value="P:regulation of DNA-templated transcription"/>
    <property type="evidence" value="ECO:0007669"/>
    <property type="project" value="TreeGrafter"/>
</dbReference>
<dbReference type="SUPFAM" id="SSF52172">
    <property type="entry name" value="CheY-like"/>
    <property type="match status" value="1"/>
</dbReference>
<sequence>MPVRRVRHGHDSELARNGDDRRDPNAGRRPAGRAHAVAERVVNARLRVVIADDERPARSFLAALLRSFDDVLIVAEVETGTQAVAAIERERPDLALLDLQMPELDGIGVVRMLKKTEMPLIAFVTAYDEYAVRAFEVNAVDYLLKPVEKTRLREAINRAQERVEHAEIVAEQSTRVTDAIAAYESSSQPPYLERIPIRRKDEIIILPVAQIASIVAEGELLYLTSARSERHTVTYRLKDLEARLDPARFIRLGRGTLANIDLIVKVNVMPGGTHVALLTNGQKLQVSRLQSRIIRERLLRL</sequence>